<organism evidence="10 11">
    <name type="scientific">Paractinoplanes bogorensis</name>
    <dbReference type="NCBI Taxonomy" id="1610840"/>
    <lineage>
        <taxon>Bacteria</taxon>
        <taxon>Bacillati</taxon>
        <taxon>Actinomycetota</taxon>
        <taxon>Actinomycetes</taxon>
        <taxon>Micromonosporales</taxon>
        <taxon>Micromonosporaceae</taxon>
        <taxon>Paractinoplanes</taxon>
    </lineage>
</organism>
<feature type="compositionally biased region" description="Pro residues" evidence="7">
    <location>
        <begin position="633"/>
        <end position="643"/>
    </location>
</feature>
<feature type="transmembrane region" description="Helical" evidence="8">
    <location>
        <begin position="64"/>
        <end position="83"/>
    </location>
</feature>
<feature type="transmembrane region" description="Helical" evidence="8">
    <location>
        <begin position="309"/>
        <end position="326"/>
    </location>
</feature>
<feature type="region of interest" description="Disordered" evidence="7">
    <location>
        <begin position="615"/>
        <end position="661"/>
    </location>
</feature>
<dbReference type="Proteomes" id="UP001519654">
    <property type="component" value="Unassembled WGS sequence"/>
</dbReference>
<keyword evidence="3" id="KW-0813">Transport</keyword>
<evidence type="ECO:0000256" key="3">
    <source>
        <dbReference type="ARBA" id="ARBA00022448"/>
    </source>
</evidence>
<evidence type="ECO:0000256" key="8">
    <source>
        <dbReference type="SAM" id="Phobius"/>
    </source>
</evidence>
<feature type="transmembrane region" description="Helical" evidence="8">
    <location>
        <begin position="426"/>
        <end position="444"/>
    </location>
</feature>
<feature type="compositionally biased region" description="Low complexity" evidence="7">
    <location>
        <begin position="644"/>
        <end position="653"/>
    </location>
</feature>
<protein>
    <submittedName>
        <fullName evidence="10">MFS transporter</fullName>
    </submittedName>
</protein>
<feature type="transmembrane region" description="Helical" evidence="8">
    <location>
        <begin position="104"/>
        <end position="129"/>
    </location>
</feature>
<dbReference type="CDD" id="cd00293">
    <property type="entry name" value="USP-like"/>
    <property type="match status" value="1"/>
</dbReference>
<dbReference type="PANTHER" id="PTHR19432">
    <property type="entry name" value="SUGAR TRANSPORTER"/>
    <property type="match status" value="1"/>
</dbReference>
<dbReference type="InterPro" id="IPR006015">
    <property type="entry name" value="Universal_stress_UspA"/>
</dbReference>
<feature type="compositionally biased region" description="Low complexity" evidence="7">
    <location>
        <begin position="617"/>
        <end position="632"/>
    </location>
</feature>
<dbReference type="Pfam" id="PF07690">
    <property type="entry name" value="MFS_1"/>
    <property type="match status" value="1"/>
</dbReference>
<dbReference type="PRINTS" id="PR01438">
    <property type="entry name" value="UNVRSLSTRESS"/>
</dbReference>
<dbReference type="SUPFAM" id="SSF52402">
    <property type="entry name" value="Adenine nucleotide alpha hydrolases-like"/>
    <property type="match status" value="1"/>
</dbReference>
<evidence type="ECO:0000256" key="2">
    <source>
        <dbReference type="ARBA" id="ARBA00008791"/>
    </source>
</evidence>
<accession>A0ABS5YXS5</accession>
<comment type="similarity">
    <text evidence="2">Belongs to the universal stress protein A family.</text>
</comment>
<evidence type="ECO:0000256" key="4">
    <source>
        <dbReference type="ARBA" id="ARBA00022692"/>
    </source>
</evidence>
<feature type="domain" description="Major facilitator superfamily (MFS) profile" evidence="9">
    <location>
        <begin position="26"/>
        <end position="449"/>
    </location>
</feature>
<dbReference type="EMBL" id="JAHKKG010000011">
    <property type="protein sequence ID" value="MBU2668255.1"/>
    <property type="molecule type" value="Genomic_DNA"/>
</dbReference>
<keyword evidence="4 8" id="KW-0812">Transmembrane</keyword>
<dbReference type="InterPro" id="IPR014729">
    <property type="entry name" value="Rossmann-like_a/b/a_fold"/>
</dbReference>
<dbReference type="InterPro" id="IPR020846">
    <property type="entry name" value="MFS_dom"/>
</dbReference>
<evidence type="ECO:0000256" key="6">
    <source>
        <dbReference type="ARBA" id="ARBA00023136"/>
    </source>
</evidence>
<dbReference type="InterPro" id="IPR036259">
    <property type="entry name" value="MFS_trans_sf"/>
</dbReference>
<feature type="transmembrane region" description="Helical" evidence="8">
    <location>
        <begin position="356"/>
        <end position="379"/>
    </location>
</feature>
<dbReference type="InterPro" id="IPR006016">
    <property type="entry name" value="UspA"/>
</dbReference>
<comment type="subcellular location">
    <subcellularLocation>
        <location evidence="1">Cell membrane</location>
        <topology evidence="1">Multi-pass membrane protein</topology>
    </subcellularLocation>
</comment>
<dbReference type="PROSITE" id="PS50850">
    <property type="entry name" value="MFS"/>
    <property type="match status" value="1"/>
</dbReference>
<sequence>MTTTTSDTVSTDSGAAERKPLMTGSALLMMNLGFFGVQFSFGLTQSAVNPLFLLIGASPEQLPILNLAGPVTGLLIQPLIGAISDRTWHSRWGRRRPFITVGALLCAVILFAFPFVGVLWLGVICFWLLDAGNNTSMEPYRAFISDRLPKSQLARGFLTQSMFTGAGAVLANVSLFALQKVDALQTEAGNGVPYWMFVCFMIGTFCILLTVLTAMARTKELKPSDEELEEMANAPRGIGPAVREIADAVRSMPVAMHKIGFVFAFQWYAMFIYWQFLAVSLGETVFGANPEQGGPAWDNAIAWSGLENGAYNFVTMVSALFLVGFAQRIGAKRVHAIALGLAALALVWLAHIDNQYLALVPMIGVGIFWASAVGVPYLMVASMVPAKRTGVYMGILNMMIVVPMLVQTVTFGWIYEHWLGGKGSNAMILAGVLLGIGAVAMLWVNPPDEADESPIVPLGGRRSITVYDRVVVGSDGTSTSLYAVDRAAEVAQAAQARLVVVTAYRDGSASAPLAEGAHRDLFGVDVAREALDKSVTGLTRERARYIEQILVRGDPAQALLDTVGNNPANLIVVGNRGLGAGEGQLLGSVPAGVVRNAVCDVLVVQTSALDEERLFRASEPSSSPISPAAEPAAGPPAAGPPAPGSSAPGSSAPFPRTGESD</sequence>
<feature type="transmembrane region" description="Helical" evidence="8">
    <location>
        <begin position="259"/>
        <end position="276"/>
    </location>
</feature>
<keyword evidence="11" id="KW-1185">Reference proteome</keyword>
<feature type="transmembrane region" description="Helical" evidence="8">
    <location>
        <begin position="391"/>
        <end position="414"/>
    </location>
</feature>
<evidence type="ECO:0000313" key="11">
    <source>
        <dbReference type="Proteomes" id="UP001519654"/>
    </source>
</evidence>
<dbReference type="Pfam" id="PF00582">
    <property type="entry name" value="Usp"/>
    <property type="match status" value="1"/>
</dbReference>
<comment type="caution">
    <text evidence="10">The sequence shown here is derived from an EMBL/GenBank/DDBJ whole genome shotgun (WGS) entry which is preliminary data.</text>
</comment>
<dbReference type="Gene3D" id="3.40.50.620">
    <property type="entry name" value="HUPs"/>
    <property type="match status" value="1"/>
</dbReference>
<reference evidence="10 11" key="1">
    <citation type="submission" date="2021-06" db="EMBL/GenBank/DDBJ databases">
        <title>Actinoplanes lichenicola sp. nov., and Actinoplanes ovalisporus sp. nov., isolated from lichen in Thailand.</title>
        <authorList>
            <person name="Saeng-In P."/>
            <person name="Kanchanasin P."/>
            <person name="Yuki M."/>
            <person name="Kudo T."/>
            <person name="Ohkuma M."/>
            <person name="Phongsopitanun W."/>
            <person name="Tanasupawat S."/>
        </authorList>
    </citation>
    <scope>NUCLEOTIDE SEQUENCE [LARGE SCALE GENOMIC DNA]</scope>
    <source>
        <strain evidence="10 11">NBRC 110975</strain>
    </source>
</reference>
<gene>
    <name evidence="10" type="ORF">KOI35_32560</name>
</gene>
<feature type="transmembrane region" description="Helical" evidence="8">
    <location>
        <begin position="194"/>
        <end position="216"/>
    </location>
</feature>
<dbReference type="SUPFAM" id="SSF103473">
    <property type="entry name" value="MFS general substrate transporter"/>
    <property type="match status" value="1"/>
</dbReference>
<proteinExistence type="inferred from homology"/>
<evidence type="ECO:0000313" key="10">
    <source>
        <dbReference type="EMBL" id="MBU2668255.1"/>
    </source>
</evidence>
<feature type="transmembrane region" description="Helical" evidence="8">
    <location>
        <begin position="26"/>
        <end position="44"/>
    </location>
</feature>
<keyword evidence="5 8" id="KW-1133">Transmembrane helix</keyword>
<dbReference type="RefSeq" id="WP_215792522.1">
    <property type="nucleotide sequence ID" value="NZ_JAHKKG010000011.1"/>
</dbReference>
<dbReference type="InterPro" id="IPR011701">
    <property type="entry name" value="MFS"/>
</dbReference>
<dbReference type="PANTHER" id="PTHR19432:SF35">
    <property type="entry name" value="SOLUTE CARRIER FAMILY 45 MEMBER 3 ISOFORM X1"/>
    <property type="match status" value="1"/>
</dbReference>
<dbReference type="Gene3D" id="1.20.1250.20">
    <property type="entry name" value="MFS general substrate transporter like domains"/>
    <property type="match status" value="2"/>
</dbReference>
<evidence type="ECO:0000256" key="5">
    <source>
        <dbReference type="ARBA" id="ARBA00022989"/>
    </source>
</evidence>
<evidence type="ECO:0000256" key="1">
    <source>
        <dbReference type="ARBA" id="ARBA00004651"/>
    </source>
</evidence>
<evidence type="ECO:0000256" key="7">
    <source>
        <dbReference type="SAM" id="MobiDB-lite"/>
    </source>
</evidence>
<evidence type="ECO:0000259" key="9">
    <source>
        <dbReference type="PROSITE" id="PS50850"/>
    </source>
</evidence>
<keyword evidence="6 8" id="KW-0472">Membrane</keyword>
<feature type="transmembrane region" description="Helical" evidence="8">
    <location>
        <begin position="333"/>
        <end position="350"/>
    </location>
</feature>
<name>A0ABS5YXS5_9ACTN</name>